<keyword evidence="1" id="KW-1133">Transmembrane helix</keyword>
<evidence type="ECO:0000256" key="1">
    <source>
        <dbReference type="SAM" id="Phobius"/>
    </source>
</evidence>
<feature type="transmembrane region" description="Helical" evidence="1">
    <location>
        <begin position="101"/>
        <end position="121"/>
    </location>
</feature>
<dbReference type="PIRSF" id="PIRSF009160">
    <property type="entry name" value="UCP009160"/>
    <property type="match status" value="1"/>
</dbReference>
<feature type="transmembrane region" description="Helical" evidence="1">
    <location>
        <begin position="158"/>
        <end position="182"/>
    </location>
</feature>
<dbReference type="InterPro" id="IPR010539">
    <property type="entry name" value="BaxI_1-like"/>
</dbReference>
<feature type="transmembrane region" description="Helical" evidence="1">
    <location>
        <begin position="51"/>
        <end position="71"/>
    </location>
</feature>
<feature type="transmembrane region" description="Helical" evidence="1">
    <location>
        <begin position="194"/>
        <end position="217"/>
    </location>
</feature>
<dbReference type="Pfam" id="PF12811">
    <property type="entry name" value="BaxI_1"/>
    <property type="match status" value="1"/>
</dbReference>
<sequence>MPSSNPAFRNMNKVLDAQRAAAPSSEYLQNIYDQPAYQAPPAERGLTVDDVVAKTATVLGVAIVAGAITAWTGAYQLAIPALVVGLVLSLIVIFKQSTNPALILGYAVAEGVLLGAITGVFENRYNGIAIQAVLGTLGVFVGMLVVYKTGAIRVTPKFTKMIIGAMIGLVIMMVGNLLISMFGGVSPLRDGGTFAIIFSIVCIAIAAFSFLLDFEAIDQAIKAGAPAKTSWYFAFGLMVTLVWLYLEILRLLGYMRSE</sequence>
<reference evidence="2" key="1">
    <citation type="submission" date="2024-05" db="EMBL/GenBank/DDBJ databases">
        <authorList>
            <person name="Cai S.Y."/>
            <person name="Jin L.M."/>
            <person name="Li H.R."/>
        </authorList>
    </citation>
    <scope>NUCLEOTIDE SEQUENCE</scope>
    <source>
        <strain evidence="2">A5-74</strain>
    </source>
</reference>
<keyword evidence="1" id="KW-0472">Membrane</keyword>
<protein>
    <submittedName>
        <fullName evidence="2">Bax inhibitor-1/YccA family protein</fullName>
    </submittedName>
</protein>
<dbReference type="AlphaFoldDB" id="A0AAU8DM98"/>
<accession>A0AAU8DM98</accession>
<evidence type="ECO:0000313" key="2">
    <source>
        <dbReference type="EMBL" id="XCG62891.1"/>
    </source>
</evidence>
<gene>
    <name evidence="2" type="ORF">ABLG96_16970</name>
</gene>
<organism evidence="2">
    <name type="scientific">Nakamurella sp. A5-74</name>
    <dbReference type="NCBI Taxonomy" id="3158264"/>
    <lineage>
        <taxon>Bacteria</taxon>
        <taxon>Bacillati</taxon>
        <taxon>Actinomycetota</taxon>
        <taxon>Actinomycetes</taxon>
        <taxon>Nakamurellales</taxon>
        <taxon>Nakamurellaceae</taxon>
        <taxon>Nakamurella</taxon>
    </lineage>
</organism>
<feature type="transmembrane region" description="Helical" evidence="1">
    <location>
        <begin position="77"/>
        <end position="94"/>
    </location>
</feature>
<dbReference type="PANTHER" id="PTHR41282">
    <property type="entry name" value="CONSERVED TRANSMEMBRANE PROTEIN-RELATED"/>
    <property type="match status" value="1"/>
</dbReference>
<feature type="transmembrane region" description="Helical" evidence="1">
    <location>
        <begin position="127"/>
        <end position="146"/>
    </location>
</feature>
<name>A0AAU8DM98_9ACTN</name>
<feature type="transmembrane region" description="Helical" evidence="1">
    <location>
        <begin position="229"/>
        <end position="246"/>
    </location>
</feature>
<dbReference type="EMBL" id="CP159218">
    <property type="protein sequence ID" value="XCG62891.1"/>
    <property type="molecule type" value="Genomic_DNA"/>
</dbReference>
<keyword evidence="1" id="KW-0812">Transmembrane</keyword>
<proteinExistence type="predicted"/>
<dbReference type="RefSeq" id="WP_353648506.1">
    <property type="nucleotide sequence ID" value="NZ_CP159218.1"/>
</dbReference>
<dbReference type="PANTHER" id="PTHR41282:SF1">
    <property type="entry name" value="CONSERVED TRANSMEMBRANE PROTEIN-RELATED"/>
    <property type="match status" value="1"/>
</dbReference>